<evidence type="ECO:0000313" key="2">
    <source>
        <dbReference type="EMBL" id="MFC7199875.1"/>
    </source>
</evidence>
<organism evidence="2 3">
    <name type="scientific">Halospeciosus flavus</name>
    <dbReference type="NCBI Taxonomy" id="3032283"/>
    <lineage>
        <taxon>Archaea</taxon>
        <taxon>Methanobacteriati</taxon>
        <taxon>Methanobacteriota</taxon>
        <taxon>Stenosarchaea group</taxon>
        <taxon>Halobacteria</taxon>
        <taxon>Halobacteriales</taxon>
        <taxon>Halobacteriaceae</taxon>
        <taxon>Halospeciosus</taxon>
    </lineage>
</organism>
<protein>
    <submittedName>
        <fullName evidence="2">Uncharacterized protein</fullName>
    </submittedName>
</protein>
<dbReference type="EMBL" id="JBHTAR010000011">
    <property type="protein sequence ID" value="MFC7199875.1"/>
    <property type="molecule type" value="Genomic_DNA"/>
</dbReference>
<reference evidence="2 3" key="1">
    <citation type="journal article" date="2019" name="Int. J. Syst. Evol. Microbiol.">
        <title>The Global Catalogue of Microorganisms (GCM) 10K type strain sequencing project: providing services to taxonomists for standard genome sequencing and annotation.</title>
        <authorList>
            <consortium name="The Broad Institute Genomics Platform"/>
            <consortium name="The Broad Institute Genome Sequencing Center for Infectious Disease"/>
            <person name="Wu L."/>
            <person name="Ma J."/>
        </authorList>
    </citation>
    <scope>NUCLEOTIDE SEQUENCE [LARGE SCALE GENOMIC DNA]</scope>
    <source>
        <strain evidence="2 3">XZGYJ-43</strain>
    </source>
</reference>
<feature type="region of interest" description="Disordered" evidence="1">
    <location>
        <begin position="1"/>
        <end position="52"/>
    </location>
</feature>
<name>A0ABD5Z402_9EURY</name>
<keyword evidence="3" id="KW-1185">Reference proteome</keyword>
<feature type="compositionally biased region" description="Basic and acidic residues" evidence="1">
    <location>
        <begin position="31"/>
        <end position="46"/>
    </location>
</feature>
<gene>
    <name evidence="2" type="ORF">ACFQJ9_10730</name>
</gene>
<dbReference type="RefSeq" id="WP_279529798.1">
    <property type="nucleotide sequence ID" value="NZ_CP122312.1"/>
</dbReference>
<sequence length="52" mass="5895">MAHKDSGWRPTGSGMNYKGDEVWDYCIGPHEINEGEKDPDWKKEPDADGDDD</sequence>
<evidence type="ECO:0000256" key="1">
    <source>
        <dbReference type="SAM" id="MobiDB-lite"/>
    </source>
</evidence>
<comment type="caution">
    <text evidence="2">The sequence shown here is derived from an EMBL/GenBank/DDBJ whole genome shotgun (WGS) entry which is preliminary data.</text>
</comment>
<dbReference type="Proteomes" id="UP001596447">
    <property type="component" value="Unassembled WGS sequence"/>
</dbReference>
<accession>A0ABD5Z402</accession>
<evidence type="ECO:0000313" key="3">
    <source>
        <dbReference type="Proteomes" id="UP001596447"/>
    </source>
</evidence>
<dbReference type="AlphaFoldDB" id="A0ABD5Z402"/>
<proteinExistence type="predicted"/>